<comment type="similarity">
    <text evidence="1">Belongs to the helicase family. RecQ subfamily.</text>
</comment>
<dbReference type="AlphaFoldDB" id="A0A058ZGW2"/>
<keyword evidence="2" id="KW-0378">Hydrolase</keyword>
<dbReference type="SMART" id="SM00487">
    <property type="entry name" value="DEXDc"/>
    <property type="match status" value="1"/>
</dbReference>
<feature type="region of interest" description="Disordered" evidence="4">
    <location>
        <begin position="451"/>
        <end position="484"/>
    </location>
</feature>
<proteinExistence type="inferred from homology"/>
<evidence type="ECO:0000256" key="1">
    <source>
        <dbReference type="ARBA" id="ARBA00005446"/>
    </source>
</evidence>
<dbReference type="SUPFAM" id="SSF52540">
    <property type="entry name" value="P-loop containing nucleoside triphosphate hydrolases"/>
    <property type="match status" value="1"/>
</dbReference>
<gene>
    <name evidence="6" type="ORF">H696_00305</name>
</gene>
<dbReference type="GO" id="GO:0005524">
    <property type="term" value="F:ATP binding"/>
    <property type="evidence" value="ECO:0007669"/>
    <property type="project" value="InterPro"/>
</dbReference>
<dbReference type="PROSITE" id="PS51192">
    <property type="entry name" value="HELICASE_ATP_BIND_1"/>
    <property type="match status" value="1"/>
</dbReference>
<protein>
    <recommendedName>
        <fullName evidence="5">Helicase ATP-binding domain-containing protein</fullName>
    </recommendedName>
</protein>
<name>A0A058ZGW2_FONAL</name>
<feature type="region of interest" description="Disordered" evidence="4">
    <location>
        <begin position="28"/>
        <end position="115"/>
    </location>
</feature>
<dbReference type="PANTHER" id="PTHR13710:SF152">
    <property type="entry name" value="ATP-DEPENDENT DNA HELICASE Q5"/>
    <property type="match status" value="1"/>
</dbReference>
<dbReference type="EMBL" id="KB932201">
    <property type="protein sequence ID" value="KCV72727.1"/>
    <property type="molecule type" value="Genomic_DNA"/>
</dbReference>
<dbReference type="InterPro" id="IPR002464">
    <property type="entry name" value="DNA/RNA_helicase_DEAH_CS"/>
</dbReference>
<accession>A0A058ZGW2</accession>
<dbReference type="InterPro" id="IPR014001">
    <property type="entry name" value="Helicase_ATP-bd"/>
</dbReference>
<evidence type="ECO:0000256" key="4">
    <source>
        <dbReference type="SAM" id="MobiDB-lite"/>
    </source>
</evidence>
<dbReference type="Gene3D" id="3.40.50.300">
    <property type="entry name" value="P-loop containing nucleotide triphosphate hydrolases"/>
    <property type="match status" value="1"/>
</dbReference>
<evidence type="ECO:0000259" key="5">
    <source>
        <dbReference type="PROSITE" id="PS51192"/>
    </source>
</evidence>
<evidence type="ECO:0000256" key="2">
    <source>
        <dbReference type="ARBA" id="ARBA00022801"/>
    </source>
</evidence>
<organism evidence="6">
    <name type="scientific">Fonticula alba</name>
    <name type="common">Slime mold</name>
    <dbReference type="NCBI Taxonomy" id="691883"/>
    <lineage>
        <taxon>Eukaryota</taxon>
        <taxon>Rotosphaerida</taxon>
        <taxon>Fonticulaceae</taxon>
        <taxon>Fonticula</taxon>
    </lineage>
</organism>
<dbReference type="GO" id="GO:0005737">
    <property type="term" value="C:cytoplasm"/>
    <property type="evidence" value="ECO:0007669"/>
    <property type="project" value="TreeGrafter"/>
</dbReference>
<dbReference type="InterPro" id="IPR027417">
    <property type="entry name" value="P-loop_NTPase"/>
</dbReference>
<evidence type="ECO:0000313" key="6">
    <source>
        <dbReference type="EMBL" id="KCV72727.1"/>
    </source>
</evidence>
<dbReference type="GO" id="GO:0000724">
    <property type="term" value="P:double-strand break repair via homologous recombination"/>
    <property type="evidence" value="ECO:0007669"/>
    <property type="project" value="TreeGrafter"/>
</dbReference>
<dbReference type="GO" id="GO:0005634">
    <property type="term" value="C:nucleus"/>
    <property type="evidence" value="ECO:0007669"/>
    <property type="project" value="TreeGrafter"/>
</dbReference>
<keyword evidence="3" id="KW-0238">DNA-binding</keyword>
<dbReference type="GeneID" id="20525030"/>
<dbReference type="Proteomes" id="UP000030693">
    <property type="component" value="Unassembled WGS sequence"/>
</dbReference>
<dbReference type="OrthoDB" id="10013439at2759"/>
<reference evidence="6" key="1">
    <citation type="submission" date="2013-04" db="EMBL/GenBank/DDBJ databases">
        <title>The Genome Sequence of Fonticula alba ATCC 38817.</title>
        <authorList>
            <consortium name="The Broad Institute Genomics Platform"/>
            <person name="Russ C."/>
            <person name="Cuomo C."/>
            <person name="Burger G."/>
            <person name="Gray M.W."/>
            <person name="Holland P.W.H."/>
            <person name="King N."/>
            <person name="Lang F.B.F."/>
            <person name="Roger A.J."/>
            <person name="Ruiz-Trillo I."/>
            <person name="Brown M."/>
            <person name="Walker B."/>
            <person name="Young S."/>
            <person name="Zeng Q."/>
            <person name="Gargeya S."/>
            <person name="Fitzgerald M."/>
            <person name="Haas B."/>
            <person name="Abouelleil A."/>
            <person name="Allen A.W."/>
            <person name="Alvarado L."/>
            <person name="Arachchi H.M."/>
            <person name="Berlin A.M."/>
            <person name="Chapman S.B."/>
            <person name="Gainer-Dewar J."/>
            <person name="Goldberg J."/>
            <person name="Griggs A."/>
            <person name="Gujja S."/>
            <person name="Hansen M."/>
            <person name="Howarth C."/>
            <person name="Imamovic A."/>
            <person name="Ireland A."/>
            <person name="Larimer J."/>
            <person name="McCowan C."/>
            <person name="Murphy C."/>
            <person name="Pearson M."/>
            <person name="Poon T.W."/>
            <person name="Priest M."/>
            <person name="Roberts A."/>
            <person name="Saif S."/>
            <person name="Shea T."/>
            <person name="Sisk P."/>
            <person name="Sykes S."/>
            <person name="Wortman J."/>
            <person name="Nusbaum C."/>
            <person name="Birren B."/>
        </authorList>
    </citation>
    <scope>NUCLEOTIDE SEQUENCE [LARGE SCALE GENOMIC DNA]</scope>
    <source>
        <strain evidence="6">ATCC 38817</strain>
    </source>
</reference>
<dbReference type="PROSITE" id="PS00690">
    <property type="entry name" value="DEAH_ATP_HELICASE"/>
    <property type="match status" value="1"/>
</dbReference>
<feature type="compositionally biased region" description="Low complexity" evidence="4">
    <location>
        <begin position="83"/>
        <end position="92"/>
    </location>
</feature>
<dbReference type="RefSeq" id="XP_009492428.1">
    <property type="nucleotide sequence ID" value="XM_009494153.1"/>
</dbReference>
<evidence type="ECO:0000256" key="3">
    <source>
        <dbReference type="ARBA" id="ARBA00023125"/>
    </source>
</evidence>
<dbReference type="CDD" id="cd17920">
    <property type="entry name" value="DEXHc_RecQ"/>
    <property type="match status" value="1"/>
</dbReference>
<feature type="domain" description="Helicase ATP-binding" evidence="5">
    <location>
        <begin position="259"/>
        <end position="456"/>
    </location>
</feature>
<dbReference type="GO" id="GO:0003677">
    <property type="term" value="F:DNA binding"/>
    <property type="evidence" value="ECO:0007669"/>
    <property type="project" value="UniProtKB-KW"/>
</dbReference>
<dbReference type="GO" id="GO:0005694">
    <property type="term" value="C:chromosome"/>
    <property type="evidence" value="ECO:0007669"/>
    <property type="project" value="TreeGrafter"/>
</dbReference>
<sequence>MLRAALFAARSTQGRPGNLLRPTAQHVIRHSSSLRRDQAPSPTMVPLVGLHAPTAPGTPGHRSHHLPSSDGLLWTDLRKTHTPSAASGSAPCSGGGSGPDTGITGPLVDDLLSVSGTPLSDDGLDLYYQGPPTPHYSQISGGGVGGGGDAATQSFGLLSNLAERNLSTANFSPSNDSLNAGTTSEPEFDVAFDAEFNQANRSMPTFAPSWKATLLSTTATTAHPTHPSPPRVADWAHIDHALSSHFQLSSLRPMQRQAIEAHIQGKDSLVLLPTGSGKSICYQLPGIISPHLCLVIMPLLSLAEDQMASLRQLALFSASAEVRASVVDPGGPDAPNGPDAVHFLNSSTSTETRRRIFSQLSRGNIRFLLTTPETLQHNRALRDTILALYHRNKLGSIIVDEAHCVSQWGHDFRPAYAMIGQFRRQVPKVPLMALTASATPIVQSEAGRIQVPGAGAHGPRARHPGPAVRASARAHGSSPWCVAP</sequence>
<dbReference type="PANTHER" id="PTHR13710">
    <property type="entry name" value="DNA HELICASE RECQ FAMILY MEMBER"/>
    <property type="match status" value="1"/>
</dbReference>
<dbReference type="InterPro" id="IPR011545">
    <property type="entry name" value="DEAD/DEAH_box_helicase_dom"/>
</dbReference>
<dbReference type="Pfam" id="PF00270">
    <property type="entry name" value="DEAD"/>
    <property type="match status" value="1"/>
</dbReference>
<keyword evidence="7" id="KW-1185">Reference proteome</keyword>
<dbReference type="GO" id="GO:0009378">
    <property type="term" value="F:four-way junction helicase activity"/>
    <property type="evidence" value="ECO:0007669"/>
    <property type="project" value="TreeGrafter"/>
</dbReference>
<dbReference type="STRING" id="691883.A0A058ZGW2"/>
<dbReference type="GO" id="GO:0016787">
    <property type="term" value="F:hydrolase activity"/>
    <property type="evidence" value="ECO:0007669"/>
    <property type="project" value="UniProtKB-KW"/>
</dbReference>
<evidence type="ECO:0000313" key="7">
    <source>
        <dbReference type="Proteomes" id="UP000030693"/>
    </source>
</evidence>
<dbReference type="eggNOG" id="KOG0351">
    <property type="taxonomic scope" value="Eukaryota"/>
</dbReference>
<dbReference type="GO" id="GO:0043138">
    <property type="term" value="F:3'-5' DNA helicase activity"/>
    <property type="evidence" value="ECO:0007669"/>
    <property type="project" value="TreeGrafter"/>
</dbReference>